<keyword evidence="2 7" id="KW-0813">Transport</keyword>
<feature type="domain" description="TonB-dependent receptor plug" evidence="9">
    <location>
        <begin position="225"/>
        <end position="352"/>
    </location>
</feature>
<keyword evidence="4 7" id="KW-0812">Transmembrane</keyword>
<evidence type="ECO:0000256" key="1">
    <source>
        <dbReference type="ARBA" id="ARBA00004571"/>
    </source>
</evidence>
<dbReference type="SUPFAM" id="SSF56935">
    <property type="entry name" value="Porins"/>
    <property type="match status" value="1"/>
</dbReference>
<dbReference type="InterPro" id="IPR008969">
    <property type="entry name" value="CarboxyPept-like_regulatory"/>
</dbReference>
<evidence type="ECO:0000256" key="6">
    <source>
        <dbReference type="ARBA" id="ARBA00023237"/>
    </source>
</evidence>
<evidence type="ECO:0000259" key="9">
    <source>
        <dbReference type="Pfam" id="PF07715"/>
    </source>
</evidence>
<dbReference type="FunFam" id="2.170.130.10:FF:000008">
    <property type="entry name" value="SusC/RagA family TonB-linked outer membrane protein"/>
    <property type="match status" value="1"/>
</dbReference>
<dbReference type="Gene3D" id="2.40.170.20">
    <property type="entry name" value="TonB-dependent receptor, beta-barrel domain"/>
    <property type="match status" value="1"/>
</dbReference>
<dbReference type="Pfam" id="PF07715">
    <property type="entry name" value="Plug"/>
    <property type="match status" value="1"/>
</dbReference>
<dbReference type="GO" id="GO:0009279">
    <property type="term" value="C:cell outer membrane"/>
    <property type="evidence" value="ECO:0007669"/>
    <property type="project" value="UniProtKB-SubCell"/>
</dbReference>
<dbReference type="Pfam" id="PF13715">
    <property type="entry name" value="CarbopepD_reg_2"/>
    <property type="match status" value="1"/>
</dbReference>
<dbReference type="NCBIfam" id="TIGR04056">
    <property type="entry name" value="OMP_RagA_SusC"/>
    <property type="match status" value="1"/>
</dbReference>
<reference evidence="10 11" key="1">
    <citation type="submission" date="2017-11" db="EMBL/GenBank/DDBJ databases">
        <title>Rhodohalobacter 15182 sp. nov., isolated from a salt lake.</title>
        <authorList>
            <person name="Han S."/>
        </authorList>
    </citation>
    <scope>NUCLEOTIDE SEQUENCE [LARGE SCALE GENOMIC DNA]</scope>
    <source>
        <strain evidence="10 11">15182</strain>
    </source>
</reference>
<dbReference type="InterPro" id="IPR037066">
    <property type="entry name" value="Plug_dom_sf"/>
</dbReference>
<dbReference type="PROSITE" id="PS52016">
    <property type="entry name" value="TONB_DEPENDENT_REC_3"/>
    <property type="match status" value="1"/>
</dbReference>
<dbReference type="InterPro" id="IPR023997">
    <property type="entry name" value="TonB-dep_OMP_SusC/RagA_CS"/>
</dbReference>
<keyword evidence="3 7" id="KW-1134">Transmembrane beta strand</keyword>
<comment type="caution">
    <text evidence="10">The sequence shown here is derived from an EMBL/GenBank/DDBJ whole genome shotgun (WGS) entry which is preliminary data.</text>
</comment>
<protein>
    <submittedName>
        <fullName evidence="10">SusC/RagA family TonB-linked outer membrane protein</fullName>
    </submittedName>
</protein>
<accession>A0A2N0VME1</accession>
<dbReference type="NCBIfam" id="TIGR04057">
    <property type="entry name" value="SusC_RagA_signa"/>
    <property type="match status" value="1"/>
</dbReference>
<evidence type="ECO:0000256" key="4">
    <source>
        <dbReference type="ARBA" id="ARBA00022692"/>
    </source>
</evidence>
<organism evidence="10 11">
    <name type="scientific">Rhodohalobacter barkolensis</name>
    <dbReference type="NCBI Taxonomy" id="2053187"/>
    <lineage>
        <taxon>Bacteria</taxon>
        <taxon>Pseudomonadati</taxon>
        <taxon>Balneolota</taxon>
        <taxon>Balneolia</taxon>
        <taxon>Balneolales</taxon>
        <taxon>Balneolaceae</taxon>
        <taxon>Rhodohalobacter</taxon>
    </lineage>
</organism>
<dbReference type="OrthoDB" id="9768177at2"/>
<feature type="compositionally biased region" description="Basic and acidic residues" evidence="8">
    <location>
        <begin position="1063"/>
        <end position="1080"/>
    </location>
</feature>
<evidence type="ECO:0000313" key="10">
    <source>
        <dbReference type="EMBL" id="PKD45319.1"/>
    </source>
</evidence>
<dbReference type="EMBL" id="PISP01000001">
    <property type="protein sequence ID" value="PKD45319.1"/>
    <property type="molecule type" value="Genomic_DNA"/>
</dbReference>
<evidence type="ECO:0000256" key="8">
    <source>
        <dbReference type="SAM" id="MobiDB-lite"/>
    </source>
</evidence>
<feature type="region of interest" description="Disordered" evidence="8">
    <location>
        <begin position="1063"/>
        <end position="1090"/>
    </location>
</feature>
<comment type="similarity">
    <text evidence="7">Belongs to the TonB-dependent receptor family.</text>
</comment>
<gene>
    <name evidence="10" type="ORF">CWD77_00910</name>
</gene>
<evidence type="ECO:0000256" key="3">
    <source>
        <dbReference type="ARBA" id="ARBA00022452"/>
    </source>
</evidence>
<dbReference type="Gene3D" id="2.170.130.10">
    <property type="entry name" value="TonB-dependent receptor, plug domain"/>
    <property type="match status" value="1"/>
</dbReference>
<feature type="compositionally biased region" description="Polar residues" evidence="8">
    <location>
        <begin position="404"/>
        <end position="417"/>
    </location>
</feature>
<sequence length="1176" mass="129789">MVMISSLMPAKASVQNQSSESELPQLVTYYSVKNYSSQIPELQSSISVDFQNISVVEALFQVAEKADLEIAFDSGIFDDDDLVTLQNNKISVGESLEQILKNTGYEAVITSRRQIILRERVVEEIEEEELMVDVQGQVVDAETGEPLFGVTVFVVGTQTGTTTDAEGRFTLTVPDGGEVLAFSYVGYVRQEVPIEDETEFFIEMRSDVAMLEDVVVVGYGVQQRTEVTGSVSSINAETIQNNPTSSFENALQGRLAGVNVAESTGEPGAAPQVVIRGTGSISAGNDPLYVIDGVPLSQNYNQQGSIGSQRASFQPPRANPLSTLNPNDIESIEVLKDASAAAIYGSRGSNGVVLITTRQGRKDTAPQVNFRTYLGVQTPFNVPELMNAEEIIDYTKDARNNTYLREQDPTNPSSPFYNPQYDPDTNAGREASGATGNHIIPDAYVNWDGTDTDWLDLVLDQSVLQNYDMSVSGGSSNVTYFLGGGYMDQTGIVEGSAFNRYSINANLNADLSEKVQLGLTVNGAFTEHDRKPAGAPYFGTPPGIIYSAMTQSPVVDPYNEDGTYRQLEGSHNDLGGAMTTTNHPLAVRDYIDERIANNRIYGNLNTRYQILENLQFKTMVGYDLDNYQRSYYQGTQLYYRGGDPRPFGQSSSAQSFNWLWENTLNYQASVGEDHRIDAVAGYTVQKQRDERNSVEAQNFPDDQIKTVNGGQVTNGSQFIEEWSLISYLARVNYVFKDRYLLTGTIRSDRSSRFGANNQTGVFPSVSLGWRMTREPFMADQNLFSELKPRISYGVTGNFLIPNYGSIGLLSGSNYVFDDQIVSGATPSTLGNSELTWETTKQLNVGLDYALMEDRIYGSFDYYVSNTEDLLLEVNIPAVTGFTRALTNIGEVENKGFEVQLTSRNMVGAFQWSTDFNFSTNTNEVKKLGNEGDPILVPGAAGVRHITRVGDAIGSYYGYEVVGIFQTQDEIDNAPEDLEGNPTPGDFQFRDVNGDGFIDADDRTIIGSYHPDYTWGLTNRFNWRNIDFSFFLQGVEGREVMNLTARHLKNGEANFGSYAVLNDRWRSPQDPGNGEHPKAERASGGNNNRASSYQVEDGSYIKLKNITLGYNLPQSLISDFAQNVRLYGSVTNVAIWTDYNGFNPEVNLQPGNGLTPGEDYGAYPLSRAFQFGIDISF</sequence>
<dbReference type="InterPro" id="IPR012910">
    <property type="entry name" value="Plug_dom"/>
</dbReference>
<comment type="subcellular location">
    <subcellularLocation>
        <location evidence="1 7">Cell outer membrane</location>
        <topology evidence="1 7">Multi-pass membrane protein</topology>
    </subcellularLocation>
</comment>
<evidence type="ECO:0000256" key="7">
    <source>
        <dbReference type="PROSITE-ProRule" id="PRU01360"/>
    </source>
</evidence>
<evidence type="ECO:0000256" key="5">
    <source>
        <dbReference type="ARBA" id="ARBA00023136"/>
    </source>
</evidence>
<dbReference type="InterPro" id="IPR023996">
    <property type="entry name" value="TonB-dep_OMP_SusC/RagA"/>
</dbReference>
<proteinExistence type="inferred from homology"/>
<keyword evidence="6 7" id="KW-0998">Cell outer membrane</keyword>
<dbReference type="AlphaFoldDB" id="A0A2N0VME1"/>
<dbReference type="Gene3D" id="2.60.40.1120">
    <property type="entry name" value="Carboxypeptidase-like, regulatory domain"/>
    <property type="match status" value="1"/>
</dbReference>
<evidence type="ECO:0000256" key="2">
    <source>
        <dbReference type="ARBA" id="ARBA00022448"/>
    </source>
</evidence>
<feature type="region of interest" description="Disordered" evidence="8">
    <location>
        <begin position="404"/>
        <end position="434"/>
    </location>
</feature>
<keyword evidence="11" id="KW-1185">Reference proteome</keyword>
<dbReference type="InterPro" id="IPR039426">
    <property type="entry name" value="TonB-dep_rcpt-like"/>
</dbReference>
<dbReference type="SUPFAM" id="SSF49464">
    <property type="entry name" value="Carboxypeptidase regulatory domain-like"/>
    <property type="match status" value="1"/>
</dbReference>
<dbReference type="InterPro" id="IPR036942">
    <property type="entry name" value="Beta-barrel_TonB_sf"/>
</dbReference>
<name>A0A2N0VME1_9BACT</name>
<evidence type="ECO:0000313" key="11">
    <source>
        <dbReference type="Proteomes" id="UP000233398"/>
    </source>
</evidence>
<dbReference type="Proteomes" id="UP000233398">
    <property type="component" value="Unassembled WGS sequence"/>
</dbReference>
<keyword evidence="5 7" id="KW-0472">Membrane</keyword>